<gene>
    <name evidence="1" type="ORF">L9Z73_07155</name>
</gene>
<comment type="caution">
    <text evidence="1">The sequence shown here is derived from an EMBL/GenBank/DDBJ whole genome shotgun (WGS) entry which is preliminary data.</text>
</comment>
<accession>A0ABT0EEK6</accession>
<keyword evidence="2" id="KW-1185">Reference proteome</keyword>
<organism evidence="1 2">
    <name type="scientific">Pseudomonas emilianonis</name>
    <dbReference type="NCBI Taxonomy" id="2915812"/>
    <lineage>
        <taxon>Bacteria</taxon>
        <taxon>Pseudomonadati</taxon>
        <taxon>Pseudomonadota</taxon>
        <taxon>Gammaproteobacteria</taxon>
        <taxon>Pseudomonadales</taxon>
        <taxon>Pseudomonadaceae</taxon>
        <taxon>Pseudomonas</taxon>
    </lineage>
</organism>
<name>A0ABT0EEK6_9PSED</name>
<dbReference type="InterPro" id="IPR017739">
    <property type="entry name" value="T6SS-assoc_VCA0119"/>
</dbReference>
<feature type="non-terminal residue" evidence="1">
    <location>
        <position position="1"/>
    </location>
</feature>
<evidence type="ECO:0000313" key="2">
    <source>
        <dbReference type="Proteomes" id="UP001317085"/>
    </source>
</evidence>
<dbReference type="Pfam" id="PF16989">
    <property type="entry name" value="T6SS_VasJ"/>
    <property type="match status" value="1"/>
</dbReference>
<evidence type="ECO:0000313" key="1">
    <source>
        <dbReference type="EMBL" id="MCK1784135.1"/>
    </source>
</evidence>
<dbReference type="RefSeq" id="WP_247397915.1">
    <property type="nucleotide sequence ID" value="NZ_JAKNRV010000040.1"/>
</dbReference>
<proteinExistence type="predicted"/>
<protein>
    <submittedName>
        <fullName evidence="1">Type VI secretion system domain-containing protein</fullName>
    </submittedName>
</protein>
<sequence length="107" mass="11895">GRLNEALASLQAAVREAGSGRERFRLRAAQCHLLQRFDPRAQLRVAVDVLLQEATEQGLDRWEPDLVRPLLELALAHEDGGSRALWGQQLAAMDLPAFWRLASQPAS</sequence>
<dbReference type="EMBL" id="JAKNRV010000040">
    <property type="protein sequence ID" value="MCK1784135.1"/>
    <property type="molecule type" value="Genomic_DNA"/>
</dbReference>
<reference evidence="1 2" key="1">
    <citation type="submission" date="2022-02" db="EMBL/GenBank/DDBJ databases">
        <title>Comparative genomics of the first Antarctic Pseudomonas spp. capable of biotransforming 2,4,6-Trinitrotoluene.</title>
        <authorList>
            <person name="Cabrera M.A."/>
            <person name="Marquez S.L."/>
            <person name="Perez-Donoso J.M."/>
        </authorList>
    </citation>
    <scope>NUCLEOTIDE SEQUENCE [LARGE SCALE GENOMIC DNA]</scope>
    <source>
        <strain evidence="1 2">TNT11</strain>
    </source>
</reference>
<dbReference type="Proteomes" id="UP001317085">
    <property type="component" value="Unassembled WGS sequence"/>
</dbReference>